<keyword evidence="1" id="KW-0812">Transmembrane</keyword>
<sequence>MNSIEFVQRAVDLQGLMALTKKNYRFYEKETPLENLSDFEVLAIRCSLNAVEVDDVIAYLEKKYGCANSGSIKSLLSLSVLYGADQFLVKLIYHPLFEIAPEYVDLLVDLVFGLMERGETDCPRSLIKYLVAVCPFNLKLKALEVRLALEVESEEAVEELFSQLTLQDFMMEPSLASVRIDFLCEKNRLGCAGELIAFYTGFCFLPCCLLSSIIYYYIEIGDLVTGRKLLRYLIRSEFCYHRQMQAVLRMIDSEKSAQEVVEYIEDVEGWYRLPDLMACRAAVSSLYHKGDDVRGLSPVSCIDLSGVDLLSKIPVAKNVILLCVDKLYRVPALVAIFDVVREMNQCAIKPVFALFLPESEISFWEMISGKVSQFAGLPEFLLIHDNMPEISKCRERYGYHTVRTLSSMAYGRLFAIKMLCGMGFGKLIYLDADIVVVNDLMPMFAVDQMGFPVSGVVDRKIDKVVRAMKLHGISNQKYLNSGVMLFDLKHPATEVILQKAIGYVLDPEVELIYHDQCAINKALKGHFHPLSAKYNSFLFPGDINHLERDSVVWHFLDSPKPWQASHRGGSGPNLWHKHFLLAQADLRKLGIHDLEAL</sequence>
<evidence type="ECO:0000256" key="1">
    <source>
        <dbReference type="SAM" id="Phobius"/>
    </source>
</evidence>
<dbReference type="RefSeq" id="WP_150650427.1">
    <property type="nucleotide sequence ID" value="NZ_CABVHJ010000006.1"/>
</dbReference>
<organism evidence="2 3">
    <name type="scientific">Pseudomonas fluorescens</name>
    <dbReference type="NCBI Taxonomy" id="294"/>
    <lineage>
        <taxon>Bacteria</taxon>
        <taxon>Pseudomonadati</taxon>
        <taxon>Pseudomonadota</taxon>
        <taxon>Gammaproteobacteria</taxon>
        <taxon>Pseudomonadales</taxon>
        <taxon>Pseudomonadaceae</taxon>
        <taxon>Pseudomonas</taxon>
    </lineage>
</organism>
<dbReference type="InterPro" id="IPR029044">
    <property type="entry name" value="Nucleotide-diphossugar_trans"/>
</dbReference>
<name>A0A5E6SKA1_PSEFL</name>
<proteinExistence type="predicted"/>
<dbReference type="SUPFAM" id="SSF53448">
    <property type="entry name" value="Nucleotide-diphospho-sugar transferases"/>
    <property type="match status" value="1"/>
</dbReference>
<keyword evidence="1" id="KW-1133">Transmembrane helix</keyword>
<keyword evidence="1" id="KW-0472">Membrane</keyword>
<accession>A0A5E6SKA1</accession>
<evidence type="ECO:0000313" key="3">
    <source>
        <dbReference type="Proteomes" id="UP000327167"/>
    </source>
</evidence>
<protein>
    <submittedName>
        <fullName evidence="2">Uncharacterized protein</fullName>
    </submittedName>
</protein>
<dbReference type="EMBL" id="CABVHJ010000006">
    <property type="protein sequence ID" value="VVM80940.1"/>
    <property type="molecule type" value="Genomic_DNA"/>
</dbReference>
<reference evidence="2 3" key="1">
    <citation type="submission" date="2019-09" db="EMBL/GenBank/DDBJ databases">
        <authorList>
            <person name="Chandra G."/>
            <person name="Truman W A."/>
        </authorList>
    </citation>
    <scope>NUCLEOTIDE SEQUENCE [LARGE SCALE GENOMIC DNA]</scope>
    <source>
        <strain evidence="2">PS655</strain>
    </source>
</reference>
<dbReference type="AlphaFoldDB" id="A0A5E6SKA1"/>
<dbReference type="Gene3D" id="3.90.550.10">
    <property type="entry name" value="Spore Coat Polysaccharide Biosynthesis Protein SpsA, Chain A"/>
    <property type="match status" value="1"/>
</dbReference>
<gene>
    <name evidence="2" type="ORF">PS655_02309</name>
</gene>
<dbReference type="InterPro" id="IPR002495">
    <property type="entry name" value="Glyco_trans_8"/>
</dbReference>
<dbReference type="GO" id="GO:0016757">
    <property type="term" value="F:glycosyltransferase activity"/>
    <property type="evidence" value="ECO:0007669"/>
    <property type="project" value="InterPro"/>
</dbReference>
<dbReference type="Proteomes" id="UP000327167">
    <property type="component" value="Unassembled WGS sequence"/>
</dbReference>
<dbReference type="Pfam" id="PF01501">
    <property type="entry name" value="Glyco_transf_8"/>
    <property type="match status" value="1"/>
</dbReference>
<feature type="transmembrane region" description="Helical" evidence="1">
    <location>
        <begin position="196"/>
        <end position="218"/>
    </location>
</feature>
<evidence type="ECO:0000313" key="2">
    <source>
        <dbReference type="EMBL" id="VVM80940.1"/>
    </source>
</evidence>